<evidence type="ECO:0000313" key="2">
    <source>
        <dbReference type="Proteomes" id="UP000824890"/>
    </source>
</evidence>
<comment type="caution">
    <text evidence="1">The sequence shown here is derived from an EMBL/GenBank/DDBJ whole genome shotgun (WGS) entry which is preliminary data.</text>
</comment>
<protein>
    <submittedName>
        <fullName evidence="1">Uncharacterized protein</fullName>
    </submittedName>
</protein>
<reference evidence="1 2" key="1">
    <citation type="submission" date="2021-05" db="EMBL/GenBank/DDBJ databases">
        <title>Genome Assembly of Synthetic Allotetraploid Brassica napus Reveals Homoeologous Exchanges between Subgenomes.</title>
        <authorList>
            <person name="Davis J.T."/>
        </authorList>
    </citation>
    <scope>NUCLEOTIDE SEQUENCE [LARGE SCALE GENOMIC DNA]</scope>
    <source>
        <strain evidence="2">cv. Da-Ae</strain>
        <tissue evidence="1">Seedling</tissue>
    </source>
</reference>
<feature type="non-terminal residue" evidence="1">
    <location>
        <position position="107"/>
    </location>
</feature>
<organism evidence="1 2">
    <name type="scientific">Brassica napus</name>
    <name type="common">Rape</name>
    <dbReference type="NCBI Taxonomy" id="3708"/>
    <lineage>
        <taxon>Eukaryota</taxon>
        <taxon>Viridiplantae</taxon>
        <taxon>Streptophyta</taxon>
        <taxon>Embryophyta</taxon>
        <taxon>Tracheophyta</taxon>
        <taxon>Spermatophyta</taxon>
        <taxon>Magnoliopsida</taxon>
        <taxon>eudicotyledons</taxon>
        <taxon>Gunneridae</taxon>
        <taxon>Pentapetalae</taxon>
        <taxon>rosids</taxon>
        <taxon>malvids</taxon>
        <taxon>Brassicales</taxon>
        <taxon>Brassicaceae</taxon>
        <taxon>Brassiceae</taxon>
        <taxon>Brassica</taxon>
    </lineage>
</organism>
<feature type="non-terminal residue" evidence="1">
    <location>
        <position position="1"/>
    </location>
</feature>
<keyword evidence="2" id="KW-1185">Reference proteome</keyword>
<proteinExistence type="predicted"/>
<evidence type="ECO:0000313" key="1">
    <source>
        <dbReference type="EMBL" id="KAH0909775.1"/>
    </source>
</evidence>
<dbReference type="EMBL" id="JAGKQM010000009">
    <property type="protein sequence ID" value="KAH0909775.1"/>
    <property type="molecule type" value="Genomic_DNA"/>
</dbReference>
<sequence length="107" mass="12690">QQAAINVILLRSVVRLTVTARRFFLISGLRRSINRIWLGSEWDTWDQLDALYEFNWDFKHLEHWRRKMDCSMGRKSSFLAVQNAFVNLVLALCDPVVMFQPYYSCES</sequence>
<accession>A0ABQ8BZS9</accession>
<gene>
    <name evidence="1" type="ORF">HID58_033096</name>
</gene>
<dbReference type="Proteomes" id="UP000824890">
    <property type="component" value="Unassembled WGS sequence"/>
</dbReference>
<name>A0ABQ8BZS9_BRANA</name>